<feature type="chain" id="PRO_5007484001" evidence="6">
    <location>
        <begin position="31"/>
        <end position="258"/>
    </location>
</feature>
<proteinExistence type="inferred from homology"/>
<evidence type="ECO:0000313" key="7">
    <source>
        <dbReference type="EMBL" id="KXS32968.1"/>
    </source>
</evidence>
<name>A0A139BVT7_9PROT</name>
<feature type="signal peptide" evidence="6">
    <location>
        <begin position="1"/>
        <end position="30"/>
    </location>
</feature>
<comment type="caution">
    <text evidence="7">The sequence shown here is derived from an EMBL/GenBank/DDBJ whole genome shotgun (WGS) entry which is preliminary data.</text>
</comment>
<keyword evidence="3 6" id="KW-0732">Signal</keyword>
<organism evidence="7 8">
    <name type="scientific">Candidatus Gallionella acididurans</name>
    <dbReference type="NCBI Taxonomy" id="1796491"/>
    <lineage>
        <taxon>Bacteria</taxon>
        <taxon>Pseudomonadati</taxon>
        <taxon>Pseudomonadota</taxon>
        <taxon>Betaproteobacteria</taxon>
        <taxon>Nitrosomonadales</taxon>
        <taxon>Gallionellaceae</taxon>
        <taxon>Gallionella</taxon>
    </lineage>
</organism>
<evidence type="ECO:0000256" key="1">
    <source>
        <dbReference type="ARBA" id="ARBA00004442"/>
    </source>
</evidence>
<comment type="subcellular location">
    <subcellularLocation>
        <location evidence="1">Cell outer membrane</location>
    </subcellularLocation>
</comment>
<keyword evidence="4" id="KW-0472">Membrane</keyword>
<dbReference type="InterPro" id="IPR010583">
    <property type="entry name" value="MipA"/>
</dbReference>
<keyword evidence="5" id="KW-0998">Cell outer membrane</keyword>
<evidence type="ECO:0000256" key="5">
    <source>
        <dbReference type="ARBA" id="ARBA00023237"/>
    </source>
</evidence>
<protein>
    <submittedName>
        <fullName evidence="7">MltA-interacting MipA family protein</fullName>
    </submittedName>
</protein>
<accession>A0A139BVT7</accession>
<evidence type="ECO:0000313" key="8">
    <source>
        <dbReference type="Proteomes" id="UP000070578"/>
    </source>
</evidence>
<dbReference type="Proteomes" id="UP000070578">
    <property type="component" value="Unassembled WGS sequence"/>
</dbReference>
<reference evidence="7 8" key="2">
    <citation type="submission" date="2016-03" db="EMBL/GenBank/DDBJ databases">
        <title>New uncultured bacterium of the family Gallionellaceae from acid mine drainage: description and reconstruction of genome based on metagenomic analysis of microbial community.</title>
        <authorList>
            <person name="Kadnikov V."/>
            <person name="Ivasenko D."/>
            <person name="Beletsky A."/>
            <person name="Mardanov A."/>
            <person name="Danilova E."/>
            <person name="Pimenov N."/>
            <person name="Karnachuk O."/>
            <person name="Ravin N."/>
        </authorList>
    </citation>
    <scope>NUCLEOTIDE SEQUENCE [LARGE SCALE GENOMIC DNA]</scope>
    <source>
        <strain evidence="7">ShG14-8</strain>
    </source>
</reference>
<reference evidence="7 8" key="1">
    <citation type="submission" date="2016-02" db="EMBL/GenBank/DDBJ databases">
        <authorList>
            <person name="Wen L."/>
            <person name="He K."/>
            <person name="Yang H."/>
        </authorList>
    </citation>
    <scope>NUCLEOTIDE SEQUENCE [LARGE SCALE GENOMIC DNA]</scope>
    <source>
        <strain evidence="7">ShG14-8</strain>
    </source>
</reference>
<dbReference type="PANTHER" id="PTHR38776:SF1">
    <property type="entry name" value="MLTA-INTERACTING PROTEIN-RELATED"/>
    <property type="match status" value="1"/>
</dbReference>
<evidence type="ECO:0000256" key="2">
    <source>
        <dbReference type="ARBA" id="ARBA00005722"/>
    </source>
</evidence>
<evidence type="ECO:0000256" key="6">
    <source>
        <dbReference type="SAM" id="SignalP"/>
    </source>
</evidence>
<dbReference type="PANTHER" id="PTHR38776">
    <property type="entry name" value="MLTA-INTERACTING PROTEIN-RELATED"/>
    <property type="match status" value="1"/>
</dbReference>
<evidence type="ECO:0000256" key="3">
    <source>
        <dbReference type="ARBA" id="ARBA00022729"/>
    </source>
</evidence>
<dbReference type="AlphaFoldDB" id="A0A139BVT7"/>
<sequence>MQMRLNGILRRIIRCVMVCAISGGMARAQADEFPQRVDGDIGVGTYYVSRIVRGQANQVTELPYGNFDYHRMFMRVDTLGLKTSKLGYGYLEITTKFNQDGFNTNGTRLLGFRSRQDSLPLGLGTLQTTSFGALLVHAYHDINKSGGNLFDMTYFSELDARRLIFYPLAGAEYQSRNYVSYYYGVSNQEAALSQYAVYHPGGAVNPFIGLMCDAKLTEKYHLNLYLGRKWLGNAIQSSPIVNKSVMDTGFIALAYRFE</sequence>
<dbReference type="GO" id="GO:0009279">
    <property type="term" value="C:cell outer membrane"/>
    <property type="evidence" value="ECO:0007669"/>
    <property type="project" value="UniProtKB-SubCell"/>
</dbReference>
<evidence type="ECO:0000256" key="4">
    <source>
        <dbReference type="ARBA" id="ARBA00023136"/>
    </source>
</evidence>
<gene>
    <name evidence="7" type="ORF">AWT59_0895</name>
</gene>
<dbReference type="Pfam" id="PF06629">
    <property type="entry name" value="MipA"/>
    <property type="match status" value="1"/>
</dbReference>
<dbReference type="EMBL" id="LSLI01000014">
    <property type="protein sequence ID" value="KXS32968.1"/>
    <property type="molecule type" value="Genomic_DNA"/>
</dbReference>
<comment type="similarity">
    <text evidence="2">Belongs to the MipA/OmpV family.</text>
</comment>